<proteinExistence type="predicted"/>
<reference evidence="2 3" key="1">
    <citation type="journal article" date="2023" name="Proc. Natl. Acad. Sci. U.S.A.">
        <title>A global phylogenomic analysis of the shiitake genus Lentinula.</title>
        <authorList>
            <person name="Sierra-Patev S."/>
            <person name="Min B."/>
            <person name="Naranjo-Ortiz M."/>
            <person name="Looney B."/>
            <person name="Konkel Z."/>
            <person name="Slot J.C."/>
            <person name="Sakamoto Y."/>
            <person name="Steenwyk J.L."/>
            <person name="Rokas A."/>
            <person name="Carro J."/>
            <person name="Camarero S."/>
            <person name="Ferreira P."/>
            <person name="Molpeceres G."/>
            <person name="Ruiz-Duenas F.J."/>
            <person name="Serrano A."/>
            <person name="Henrissat B."/>
            <person name="Drula E."/>
            <person name="Hughes K.W."/>
            <person name="Mata J.L."/>
            <person name="Ishikawa N.K."/>
            <person name="Vargas-Isla R."/>
            <person name="Ushijima S."/>
            <person name="Smith C.A."/>
            <person name="Donoghue J."/>
            <person name="Ahrendt S."/>
            <person name="Andreopoulos W."/>
            <person name="He G."/>
            <person name="LaButti K."/>
            <person name="Lipzen A."/>
            <person name="Ng V."/>
            <person name="Riley R."/>
            <person name="Sandor L."/>
            <person name="Barry K."/>
            <person name="Martinez A.T."/>
            <person name="Xiao Y."/>
            <person name="Gibbons J.G."/>
            <person name="Terashima K."/>
            <person name="Grigoriev I.V."/>
            <person name="Hibbett D."/>
        </authorList>
    </citation>
    <scope>NUCLEOTIDE SEQUENCE [LARGE SCALE GENOMIC DNA]</scope>
    <source>
        <strain evidence="2 3">TFB7810</strain>
    </source>
</reference>
<name>A0A9W8NT76_9AGAR</name>
<keyword evidence="3" id="KW-1185">Reference proteome</keyword>
<accession>A0A9W8NT76</accession>
<evidence type="ECO:0000313" key="3">
    <source>
        <dbReference type="Proteomes" id="UP001142393"/>
    </source>
</evidence>
<organism evidence="2 3">
    <name type="scientific">Lentinula detonsa</name>
    <dbReference type="NCBI Taxonomy" id="2804962"/>
    <lineage>
        <taxon>Eukaryota</taxon>
        <taxon>Fungi</taxon>
        <taxon>Dikarya</taxon>
        <taxon>Basidiomycota</taxon>
        <taxon>Agaricomycotina</taxon>
        <taxon>Agaricomycetes</taxon>
        <taxon>Agaricomycetidae</taxon>
        <taxon>Agaricales</taxon>
        <taxon>Marasmiineae</taxon>
        <taxon>Omphalotaceae</taxon>
        <taxon>Lentinula</taxon>
    </lineage>
</organism>
<feature type="region of interest" description="Disordered" evidence="1">
    <location>
        <begin position="1"/>
        <end position="21"/>
    </location>
</feature>
<comment type="caution">
    <text evidence="2">The sequence shown here is derived from an EMBL/GenBank/DDBJ whole genome shotgun (WGS) entry which is preliminary data.</text>
</comment>
<dbReference type="AlphaFoldDB" id="A0A9W8NT76"/>
<feature type="compositionally biased region" description="Polar residues" evidence="1">
    <location>
        <begin position="1"/>
        <end position="12"/>
    </location>
</feature>
<dbReference type="EMBL" id="JANVFU010000014">
    <property type="protein sequence ID" value="KAJ3740386.1"/>
    <property type="molecule type" value="Genomic_DNA"/>
</dbReference>
<evidence type="ECO:0000313" key="2">
    <source>
        <dbReference type="EMBL" id="KAJ3740386.1"/>
    </source>
</evidence>
<evidence type="ECO:0000256" key="1">
    <source>
        <dbReference type="SAM" id="MobiDB-lite"/>
    </source>
</evidence>
<dbReference type="Proteomes" id="UP001142393">
    <property type="component" value="Unassembled WGS sequence"/>
</dbReference>
<gene>
    <name evidence="2" type="ORF">DFH05DRAFT_401420</name>
</gene>
<protein>
    <submittedName>
        <fullName evidence="2">Uncharacterized protein</fullName>
    </submittedName>
</protein>
<sequence length="164" mass="18578">MGSANTGSTVCSTDEKPKRSPRTRIETLHLGVYRVMIEKRISSTFAFDFTKTMESWRGGIRVLTKLVEDIVRIAPALLLIVALVKVWESHEEVVLLSLENRILRIIETGLSSKDGIAARALIMTVLSRIIFVVCSSLMNHWSRDVQSRVRTKVLHHYDDFLLIG</sequence>